<accession>A0A0F6TH44</accession>
<evidence type="ECO:0000313" key="2">
    <source>
        <dbReference type="Proteomes" id="UP000033804"/>
    </source>
</evidence>
<dbReference type="KEGG" id="vg:26517793"/>
<dbReference type="EMBL" id="KP881232">
    <property type="protein sequence ID" value="AKE44741.1"/>
    <property type="molecule type" value="Genomic_DNA"/>
</dbReference>
<sequence>MICSAMQKTTLDIYFRLNQNKKVIVDYAFPYHFIDPAFWHALETVLRNVQVELCDDPEGVLEEVLRQFQSQIGDRIRLLMVSNSNARKA</sequence>
<reference evidence="2" key="2">
    <citation type="submission" date="2015-03" db="EMBL/GenBank/DDBJ databases">
        <title>The genome and structure of Sinorhizobium meliloti phage phiM9.</title>
        <authorList>
            <person name="Johnson M.C."/>
            <person name="Tatum K.B."/>
            <person name="Lynn J.S."/>
            <person name="Brewer T.E."/>
            <person name="Washburn B.K."/>
            <person name="Stroupe M.E."/>
            <person name="Jones K.M."/>
        </authorList>
    </citation>
    <scope>NUCLEOTIDE SEQUENCE [LARGE SCALE GENOMIC DNA]</scope>
</reference>
<dbReference type="GeneID" id="26517793"/>
<protein>
    <submittedName>
        <fullName evidence="1">Uncharacterized protein</fullName>
    </submittedName>
</protein>
<dbReference type="RefSeq" id="YP_009189495.1">
    <property type="nucleotide sequence ID" value="NC_028676.1"/>
</dbReference>
<keyword evidence="2" id="KW-1185">Reference proteome</keyword>
<organism evidence="1 2">
    <name type="scientific">Sinorhizobium phage phiM9</name>
    <dbReference type="NCBI Taxonomy" id="1636182"/>
    <lineage>
        <taxon>Viruses</taxon>
        <taxon>Duplodnaviria</taxon>
        <taxon>Heunggongvirae</taxon>
        <taxon>Uroviricota</taxon>
        <taxon>Caudoviricetes</taxon>
        <taxon>Pootjesviridae</taxon>
        <taxon>Emnonavirus</taxon>
        <taxon>Emnonavirus phiM9</taxon>
    </lineage>
</organism>
<reference evidence="1 2" key="1">
    <citation type="journal article" date="2015" name="J. Virol.">
        <title>Sinorhizobium meliloti Phage ?M9 Defines a New Group of T4 Superfamily Phages with Unusual Genomic Features but a Common T=16 Capsid.</title>
        <authorList>
            <person name="Johnson M.C."/>
            <person name="Tatum K.B."/>
            <person name="Lynn J.S."/>
            <person name="Brewer T.E."/>
            <person name="Lu S."/>
            <person name="Washburn B.K."/>
            <person name="Stroupe M.E."/>
            <person name="Jones K.M."/>
        </authorList>
    </citation>
    <scope>NUCLEOTIDE SEQUENCE [LARGE SCALE GENOMIC DNA]</scope>
</reference>
<proteinExistence type="predicted"/>
<dbReference type="OrthoDB" id="41500at10239"/>
<dbReference type="Proteomes" id="UP000033804">
    <property type="component" value="Segment"/>
</dbReference>
<name>A0A0F6TH44_9CAUD</name>
<gene>
    <name evidence="1" type="ORF">Sm_phiM9_113</name>
</gene>
<evidence type="ECO:0000313" key="1">
    <source>
        <dbReference type="EMBL" id="AKE44741.1"/>
    </source>
</evidence>